<feature type="compositionally biased region" description="Basic and acidic residues" evidence="1">
    <location>
        <begin position="237"/>
        <end position="260"/>
    </location>
</feature>
<name>A0A9P5S4N2_9FUNG</name>
<evidence type="ECO:0000313" key="3">
    <source>
        <dbReference type="EMBL" id="KAF9154987.1"/>
    </source>
</evidence>
<proteinExistence type="predicted"/>
<gene>
    <name evidence="3" type="ORF">BG015_011402</name>
</gene>
<dbReference type="Proteomes" id="UP000748756">
    <property type="component" value="Unassembled WGS sequence"/>
</dbReference>
<dbReference type="InterPro" id="IPR001810">
    <property type="entry name" value="F-box_dom"/>
</dbReference>
<feature type="compositionally biased region" description="Basic and acidic residues" evidence="1">
    <location>
        <begin position="378"/>
        <end position="388"/>
    </location>
</feature>
<dbReference type="OrthoDB" id="10540558at2759"/>
<evidence type="ECO:0000256" key="1">
    <source>
        <dbReference type="SAM" id="MobiDB-lite"/>
    </source>
</evidence>
<comment type="caution">
    <text evidence="3">The sequence shown here is derived from an EMBL/GenBank/DDBJ whole genome shotgun (WGS) entry which is preliminary data.</text>
</comment>
<dbReference type="SUPFAM" id="SSF52047">
    <property type="entry name" value="RNI-like"/>
    <property type="match status" value="1"/>
</dbReference>
<keyword evidence="4" id="KW-1185">Reference proteome</keyword>
<sequence>MSTAPLSRDRVLGLPELLFPIAAHLTPPELIICVQVSHFWHEAFASSLWHTIDGRLYSWSKMCNSYNEYSDPAKGNEKSLPQRRLEWTRQVLEKYGHRIRHLSASSWIMSNLVAERGVLTQLQLLKTLWIKMYDSHNLRHLYRWIEISKTLTATEEEALKGMVRPGYTISPAFMRRALALHYRTLTSLQIGYYNRQQLDLEEYLEVLPNLQHLYTGLLEYLPSLEHLGVAHTLEVEKEEENHINGDLDGDGSRGIDDGHNDGSATPEGGGQGNPDDNSAIPDSGNGAAVGNEDARISESGSGTLEVGKEIPEGPQESSEGIEVTLERTDELPKNDGATPGGSEDTPGNSGKSHEGVDGTSKSGNETFEGINPAPEGVEETHESADKISEGAGGIPEGAEVTPSDGDHYPRSGVEGPAVHSAVSFLDRIPGRLHGFHLFDNYQRRSDSFMWDVALNIFFNLLFLTEITIDAEYPDVAPMLAKHSPVGCKDLEFFRCQLTGFCRRLDDREDWLYNETVRTMEATGYESLSEDQQRTMDKHQRRQEQHLQVYDRLASLTRLTMLDLGARTVLSWDRTYWTGTGPIRETMELSLSSGLDRLGKLENLEVFGFQGVDHRVQEPELEWMATALKTMRGLHYSYIYYKEEDEATAALREKMMALRPDVKHKEVRYKRSHKVLAVRELLDLIARHLTLDDNRSCGLVCRLWNRTTDNNYLDNIGQSCPYVKTLHLVVLDLFHSVSYGTLERFFFCLKDQPSSVTIDMAFSRCRTALLWSLCQLPLLKELDMRITGPKDNEPCPLCLSERAADPHAFKDIISRCPQMQQLVLVNQQEPSTLEQWRHISRLCLHLCSIKFDKPQHPKPFKQLMTMLAYDCWAIETLTIGHNLSFTSGVCSRETFIKALLSQPWPACAGSLTHLDVSMMAFPDDKTMV</sequence>
<dbReference type="EMBL" id="JAAAUQ010000088">
    <property type="protein sequence ID" value="KAF9154987.1"/>
    <property type="molecule type" value="Genomic_DNA"/>
</dbReference>
<dbReference type="InterPro" id="IPR036047">
    <property type="entry name" value="F-box-like_dom_sf"/>
</dbReference>
<feature type="domain" description="F-box" evidence="2">
    <location>
        <begin position="676"/>
        <end position="715"/>
    </location>
</feature>
<organism evidence="3 4">
    <name type="scientific">Linnemannia schmuckeri</name>
    <dbReference type="NCBI Taxonomy" id="64567"/>
    <lineage>
        <taxon>Eukaryota</taxon>
        <taxon>Fungi</taxon>
        <taxon>Fungi incertae sedis</taxon>
        <taxon>Mucoromycota</taxon>
        <taxon>Mortierellomycotina</taxon>
        <taxon>Mortierellomycetes</taxon>
        <taxon>Mortierellales</taxon>
        <taxon>Mortierellaceae</taxon>
        <taxon>Linnemannia</taxon>
    </lineage>
</organism>
<reference evidence="3" key="1">
    <citation type="journal article" date="2020" name="Fungal Divers.">
        <title>Resolving the Mortierellaceae phylogeny through synthesis of multi-gene phylogenetics and phylogenomics.</title>
        <authorList>
            <person name="Vandepol N."/>
            <person name="Liber J."/>
            <person name="Desiro A."/>
            <person name="Na H."/>
            <person name="Kennedy M."/>
            <person name="Barry K."/>
            <person name="Grigoriev I.V."/>
            <person name="Miller A.N."/>
            <person name="O'Donnell K."/>
            <person name="Stajich J.E."/>
            <person name="Bonito G."/>
        </authorList>
    </citation>
    <scope>NUCLEOTIDE SEQUENCE</scope>
    <source>
        <strain evidence="3">NRRL 6426</strain>
    </source>
</reference>
<protein>
    <recommendedName>
        <fullName evidence="2">F-box domain-containing protein</fullName>
    </recommendedName>
</protein>
<evidence type="ECO:0000313" key="4">
    <source>
        <dbReference type="Proteomes" id="UP000748756"/>
    </source>
</evidence>
<feature type="region of interest" description="Disordered" evidence="1">
    <location>
        <begin position="237"/>
        <end position="413"/>
    </location>
</feature>
<dbReference type="AlphaFoldDB" id="A0A9P5S4N2"/>
<dbReference type="SMART" id="SM00256">
    <property type="entry name" value="FBOX"/>
    <property type="match status" value="2"/>
</dbReference>
<evidence type="ECO:0000259" key="2">
    <source>
        <dbReference type="SMART" id="SM00256"/>
    </source>
</evidence>
<dbReference type="SUPFAM" id="SSF81383">
    <property type="entry name" value="F-box domain"/>
    <property type="match status" value="1"/>
</dbReference>
<feature type="compositionally biased region" description="Basic and acidic residues" evidence="1">
    <location>
        <begin position="324"/>
        <end position="333"/>
    </location>
</feature>
<feature type="domain" description="F-box" evidence="2">
    <location>
        <begin position="14"/>
        <end position="52"/>
    </location>
</feature>
<accession>A0A9P5S4N2</accession>